<evidence type="ECO:0000256" key="3">
    <source>
        <dbReference type="ARBA" id="ARBA00023163"/>
    </source>
</evidence>
<dbReference type="Pfam" id="PF02311">
    <property type="entry name" value="AraC_binding"/>
    <property type="match status" value="1"/>
</dbReference>
<dbReference type="GO" id="GO:0043565">
    <property type="term" value="F:sequence-specific DNA binding"/>
    <property type="evidence" value="ECO:0007669"/>
    <property type="project" value="InterPro"/>
</dbReference>
<dbReference type="InterPro" id="IPR009057">
    <property type="entry name" value="Homeodomain-like_sf"/>
</dbReference>
<comment type="caution">
    <text evidence="5">The sequence shown here is derived from an EMBL/GenBank/DDBJ whole genome shotgun (WGS) entry which is preliminary data.</text>
</comment>
<dbReference type="Gene3D" id="2.60.120.10">
    <property type="entry name" value="Jelly Rolls"/>
    <property type="match status" value="1"/>
</dbReference>
<evidence type="ECO:0000256" key="2">
    <source>
        <dbReference type="ARBA" id="ARBA00023125"/>
    </source>
</evidence>
<dbReference type="PROSITE" id="PS01124">
    <property type="entry name" value="HTH_ARAC_FAMILY_2"/>
    <property type="match status" value="1"/>
</dbReference>
<keyword evidence="1" id="KW-0805">Transcription regulation</keyword>
<dbReference type="SUPFAM" id="SSF51182">
    <property type="entry name" value="RmlC-like cupins"/>
    <property type="match status" value="1"/>
</dbReference>
<organism evidence="5 6">
    <name type="scientific">Staphylococcus haemolyticus</name>
    <dbReference type="NCBI Taxonomy" id="1283"/>
    <lineage>
        <taxon>Bacteria</taxon>
        <taxon>Bacillati</taxon>
        <taxon>Bacillota</taxon>
        <taxon>Bacilli</taxon>
        <taxon>Bacillales</taxon>
        <taxon>Staphylococcaceae</taxon>
        <taxon>Staphylococcus</taxon>
    </lineage>
</organism>
<dbReference type="SUPFAM" id="SSF46689">
    <property type="entry name" value="Homeodomain-like"/>
    <property type="match status" value="2"/>
</dbReference>
<reference evidence="5 6" key="1">
    <citation type="submission" date="2019-07" db="EMBL/GenBank/DDBJ databases">
        <title>Genome Sequencing and Assembly of Staphylococcus haemolyticus SDA2.</title>
        <authorList>
            <person name="Emmons C.B."/>
            <person name="Park C."/>
            <person name="Sevigny J.L."/>
            <person name="Andam C."/>
        </authorList>
    </citation>
    <scope>NUCLEOTIDE SEQUENCE [LARGE SCALE GENOMIC DNA]</scope>
    <source>
        <strain evidence="5 6">SDA2</strain>
    </source>
</reference>
<dbReference type="Pfam" id="PF12833">
    <property type="entry name" value="HTH_18"/>
    <property type="match status" value="1"/>
</dbReference>
<protein>
    <submittedName>
        <fullName evidence="5">AraC family transcriptional regulator</fullName>
    </submittedName>
</protein>
<dbReference type="PANTHER" id="PTHR43280:SF28">
    <property type="entry name" value="HTH-TYPE TRANSCRIPTIONAL ACTIVATOR RHAS"/>
    <property type="match status" value="1"/>
</dbReference>
<proteinExistence type="predicted"/>
<evidence type="ECO:0000259" key="4">
    <source>
        <dbReference type="PROSITE" id="PS01124"/>
    </source>
</evidence>
<dbReference type="InterPro" id="IPR020449">
    <property type="entry name" value="Tscrpt_reg_AraC-type_HTH"/>
</dbReference>
<feature type="domain" description="HTH araC/xylS-type" evidence="4">
    <location>
        <begin position="202"/>
        <end position="300"/>
    </location>
</feature>
<dbReference type="InterPro" id="IPR011051">
    <property type="entry name" value="RmlC_Cupin_sf"/>
</dbReference>
<dbReference type="SMART" id="SM00342">
    <property type="entry name" value="HTH_ARAC"/>
    <property type="match status" value="1"/>
</dbReference>
<accession>A0AB38PG18</accession>
<dbReference type="Proteomes" id="UP000316594">
    <property type="component" value="Unassembled WGS sequence"/>
</dbReference>
<keyword evidence="2" id="KW-0238">DNA-binding</keyword>
<sequence>MSKSIKILRWCDMVSEIIINEDLEEKINYPDRRWPHVILHTSLSETLLGYIPLHWHYALQFMYVTNGVIKVKLAENTLEIHEGEGLFINSNVVHEIRDANEGARFYCWNIGLPNVTEYINFTYVSRIVDQAQSIPFIKLIPKGEENVSLLRRIERVGHIYLSQRDYYQLQILSEFYQCLNHLLNIFDQYEQINQYFFDPRVKQCIQYLQSHYHNKVKLSELSHMVHMSEAETIKLFKRFAGDTPFNFLQNYRLEQSAKQLMYHHKNVTEVAMDCGFSTTSYFIQNFKQKYSLTPKQFQIKYAKYLK</sequence>
<keyword evidence="3" id="KW-0804">Transcription</keyword>
<dbReference type="PANTHER" id="PTHR43280">
    <property type="entry name" value="ARAC-FAMILY TRANSCRIPTIONAL REGULATOR"/>
    <property type="match status" value="1"/>
</dbReference>
<dbReference type="AlphaFoldDB" id="A0AB38PG18"/>
<dbReference type="InterPro" id="IPR014710">
    <property type="entry name" value="RmlC-like_jellyroll"/>
</dbReference>
<dbReference type="Gene3D" id="1.10.10.60">
    <property type="entry name" value="Homeodomain-like"/>
    <property type="match status" value="2"/>
</dbReference>
<evidence type="ECO:0000313" key="5">
    <source>
        <dbReference type="EMBL" id="TRL78433.1"/>
    </source>
</evidence>
<dbReference type="InterPro" id="IPR003313">
    <property type="entry name" value="AraC-bd"/>
</dbReference>
<gene>
    <name evidence="5" type="ORF">FNL11_02305</name>
</gene>
<name>A0AB38PG18_STAHA</name>
<dbReference type="PROSITE" id="PS00041">
    <property type="entry name" value="HTH_ARAC_FAMILY_1"/>
    <property type="match status" value="1"/>
</dbReference>
<dbReference type="GO" id="GO:0003700">
    <property type="term" value="F:DNA-binding transcription factor activity"/>
    <property type="evidence" value="ECO:0007669"/>
    <property type="project" value="InterPro"/>
</dbReference>
<evidence type="ECO:0000313" key="6">
    <source>
        <dbReference type="Proteomes" id="UP000316594"/>
    </source>
</evidence>
<dbReference type="PRINTS" id="PR00032">
    <property type="entry name" value="HTHARAC"/>
</dbReference>
<dbReference type="InterPro" id="IPR018060">
    <property type="entry name" value="HTH_AraC"/>
</dbReference>
<dbReference type="InterPro" id="IPR018062">
    <property type="entry name" value="HTH_AraC-typ_CS"/>
</dbReference>
<evidence type="ECO:0000256" key="1">
    <source>
        <dbReference type="ARBA" id="ARBA00023015"/>
    </source>
</evidence>
<dbReference type="EMBL" id="VJMP01000002">
    <property type="protein sequence ID" value="TRL78433.1"/>
    <property type="molecule type" value="Genomic_DNA"/>
</dbReference>